<evidence type="ECO:0000313" key="4">
    <source>
        <dbReference type="EMBL" id="TGN58626.1"/>
    </source>
</evidence>
<dbReference type="AlphaFoldDB" id="A0A4Z1BZ71"/>
<evidence type="ECO:0000256" key="1">
    <source>
        <dbReference type="PROSITE-ProRule" id="PRU00169"/>
    </source>
</evidence>
<keyword evidence="1" id="KW-0597">Phosphoprotein</keyword>
<gene>
    <name evidence="4" type="ORF">E4L95_12200</name>
</gene>
<dbReference type="InterPro" id="IPR011006">
    <property type="entry name" value="CheY-like_superfamily"/>
</dbReference>
<keyword evidence="5" id="KW-1185">Reference proteome</keyword>
<feature type="region of interest" description="Disordered" evidence="2">
    <location>
        <begin position="85"/>
        <end position="113"/>
    </location>
</feature>
<proteinExistence type="predicted"/>
<name>A0A4Z1BZ71_9RHOB</name>
<accession>A0A4Z1BZ71</accession>
<dbReference type="Gene3D" id="3.40.50.2300">
    <property type="match status" value="1"/>
</dbReference>
<feature type="modified residue" description="4-aspartylphosphate" evidence="1">
    <location>
        <position position="76"/>
    </location>
</feature>
<feature type="domain" description="Response regulatory" evidence="3">
    <location>
        <begin position="26"/>
        <end position="113"/>
    </location>
</feature>
<protein>
    <submittedName>
        <fullName evidence="4">Response regulator</fullName>
    </submittedName>
</protein>
<dbReference type="InterPro" id="IPR001789">
    <property type="entry name" value="Sig_transdc_resp-reg_receiver"/>
</dbReference>
<evidence type="ECO:0000313" key="5">
    <source>
        <dbReference type="Proteomes" id="UP000297972"/>
    </source>
</evidence>
<evidence type="ECO:0000256" key="2">
    <source>
        <dbReference type="SAM" id="MobiDB-lite"/>
    </source>
</evidence>
<dbReference type="GO" id="GO:0000160">
    <property type="term" value="P:phosphorelay signal transduction system"/>
    <property type="evidence" value="ECO:0007669"/>
    <property type="project" value="InterPro"/>
</dbReference>
<comment type="caution">
    <text evidence="4">The sequence shown here is derived from an EMBL/GenBank/DDBJ whole genome shotgun (WGS) entry which is preliminary data.</text>
</comment>
<dbReference type="Proteomes" id="UP000297972">
    <property type="component" value="Unassembled WGS sequence"/>
</dbReference>
<reference evidence="4 5" key="1">
    <citation type="submission" date="2019-03" db="EMBL/GenBank/DDBJ databases">
        <authorList>
            <person name="Li J."/>
        </authorList>
    </citation>
    <scope>NUCLEOTIDE SEQUENCE [LARGE SCALE GENOMIC DNA]</scope>
    <source>
        <strain evidence="4 5">3058</strain>
    </source>
</reference>
<sequence>MSLRLAACTALSMHRSRRYEMTDRTSVLILEDEPLIAFALEDMLLELGLNDVRLATTIAEAFRILDAHTPNFAVLDVNIRGDRSYGVAGDPRGSPAGLAVRERTTLTGSNRRG</sequence>
<dbReference type="PROSITE" id="PS50110">
    <property type="entry name" value="RESPONSE_REGULATORY"/>
    <property type="match status" value="1"/>
</dbReference>
<dbReference type="SUPFAM" id="SSF52172">
    <property type="entry name" value="CheY-like"/>
    <property type="match status" value="1"/>
</dbReference>
<organism evidence="4 5">
    <name type="scientific">Paracoccus liaowanqingii</name>
    <dbReference type="NCBI Taxonomy" id="2560053"/>
    <lineage>
        <taxon>Bacteria</taxon>
        <taxon>Pseudomonadati</taxon>
        <taxon>Pseudomonadota</taxon>
        <taxon>Alphaproteobacteria</taxon>
        <taxon>Rhodobacterales</taxon>
        <taxon>Paracoccaceae</taxon>
        <taxon>Paracoccus</taxon>
    </lineage>
</organism>
<dbReference type="EMBL" id="SRPG01000112">
    <property type="protein sequence ID" value="TGN58626.1"/>
    <property type="molecule type" value="Genomic_DNA"/>
</dbReference>
<evidence type="ECO:0000259" key="3">
    <source>
        <dbReference type="PROSITE" id="PS50110"/>
    </source>
</evidence>
<dbReference type="OrthoDB" id="582170at2"/>